<feature type="region of interest" description="Disordered" evidence="1">
    <location>
        <begin position="193"/>
        <end position="214"/>
    </location>
</feature>
<feature type="region of interest" description="Disordered" evidence="1">
    <location>
        <begin position="1"/>
        <end position="100"/>
    </location>
</feature>
<evidence type="ECO:0000256" key="1">
    <source>
        <dbReference type="SAM" id="MobiDB-lite"/>
    </source>
</evidence>
<feature type="compositionally biased region" description="Gly residues" evidence="1">
    <location>
        <begin position="198"/>
        <end position="209"/>
    </location>
</feature>
<reference evidence="3 4" key="1">
    <citation type="submission" date="2024-06" db="EMBL/GenBank/DDBJ databases">
        <title>The Natural Products Discovery Center: Release of the First 8490 Sequenced Strains for Exploring Actinobacteria Biosynthetic Diversity.</title>
        <authorList>
            <person name="Kalkreuter E."/>
            <person name="Kautsar S.A."/>
            <person name="Yang D."/>
            <person name="Bader C.D."/>
            <person name="Teijaro C.N."/>
            <person name="Fluegel L."/>
            <person name="Davis C.M."/>
            <person name="Simpson J.R."/>
            <person name="Lauterbach L."/>
            <person name="Steele A.D."/>
            <person name="Gui C."/>
            <person name="Meng S."/>
            <person name="Li G."/>
            <person name="Viehrig K."/>
            <person name="Ye F."/>
            <person name="Su P."/>
            <person name="Kiefer A.F."/>
            <person name="Nichols A."/>
            <person name="Cepeda A.J."/>
            <person name="Yan W."/>
            <person name="Fan B."/>
            <person name="Jiang Y."/>
            <person name="Adhikari A."/>
            <person name="Zheng C.-J."/>
            <person name="Schuster L."/>
            <person name="Cowan T.M."/>
            <person name="Smanski M.J."/>
            <person name="Chevrette M.G."/>
            <person name="De Carvalho L.P.S."/>
            <person name="Shen B."/>
        </authorList>
    </citation>
    <scope>NUCLEOTIDE SEQUENCE [LARGE SCALE GENOMIC DNA]</scope>
    <source>
        <strain evidence="3 4">NPDC048117</strain>
    </source>
</reference>
<keyword evidence="2" id="KW-1133">Transmembrane helix</keyword>
<feature type="compositionally biased region" description="Basic and acidic residues" evidence="1">
    <location>
        <begin position="16"/>
        <end position="77"/>
    </location>
</feature>
<proteinExistence type="predicted"/>
<keyword evidence="4" id="KW-1185">Reference proteome</keyword>
<dbReference type="InterPro" id="IPR022062">
    <property type="entry name" value="DUF3618"/>
</dbReference>
<accession>A0ABV3ETA1</accession>
<keyword evidence="2" id="KW-0812">Transmembrane</keyword>
<evidence type="ECO:0000313" key="3">
    <source>
        <dbReference type="EMBL" id="MEU9579376.1"/>
    </source>
</evidence>
<dbReference type="Pfam" id="PF12277">
    <property type="entry name" value="DUF3618"/>
    <property type="match status" value="1"/>
</dbReference>
<evidence type="ECO:0000256" key="2">
    <source>
        <dbReference type="SAM" id="Phobius"/>
    </source>
</evidence>
<dbReference type="RefSeq" id="WP_359274212.1">
    <property type="nucleotide sequence ID" value="NZ_JBEZNA010000046.1"/>
</dbReference>
<name>A0ABV3ETA1_9ACTN</name>
<gene>
    <name evidence="3" type="ORF">AB0D95_19260</name>
</gene>
<feature type="compositionally biased region" description="Basic residues" evidence="1">
    <location>
        <begin position="1"/>
        <end position="14"/>
    </location>
</feature>
<dbReference type="EMBL" id="JBEZNA010000046">
    <property type="protein sequence ID" value="MEU9579376.1"/>
    <property type="molecule type" value="Genomic_DNA"/>
</dbReference>
<dbReference type="Proteomes" id="UP001551584">
    <property type="component" value="Unassembled WGS sequence"/>
</dbReference>
<sequence length="320" mass="33555">MSNTHTHHSHKGPHGPHCEDELRQDVEERREELGHTVEELASRADVKARARTRMRETRQHAEARRAELRERALDAKQRMQGRTSSDAGRANAGPVGVGSGAYRADMRARTNRRKPLVVAGSAAVAACAAGVLMHRSGRSPMAGYSMSRTSMAGRAMGGLHKGGRGMSARTMVASTMGGHRMGGHVMKSVRPVHRTGSSKGGSMTGGPFPGGRSAPVGGLSHLYGGHRGTTGGSAMRDMALRKGVAMAGGAQVLGAKVMTQGVREGRALMRAGVPQGGGRSSGTGVAHAVAHHVAPDQGMAHRLHHALGQSHHHGLTGHRH</sequence>
<keyword evidence="2" id="KW-0472">Membrane</keyword>
<evidence type="ECO:0000313" key="4">
    <source>
        <dbReference type="Proteomes" id="UP001551584"/>
    </source>
</evidence>
<comment type="caution">
    <text evidence="3">The sequence shown here is derived from an EMBL/GenBank/DDBJ whole genome shotgun (WGS) entry which is preliminary data.</text>
</comment>
<feature type="transmembrane region" description="Helical" evidence="2">
    <location>
        <begin position="116"/>
        <end position="133"/>
    </location>
</feature>
<organism evidence="3 4">
    <name type="scientific">Streptomyces chilikensis</name>
    <dbReference type="NCBI Taxonomy" id="1194079"/>
    <lineage>
        <taxon>Bacteria</taxon>
        <taxon>Bacillati</taxon>
        <taxon>Actinomycetota</taxon>
        <taxon>Actinomycetes</taxon>
        <taxon>Kitasatosporales</taxon>
        <taxon>Streptomycetaceae</taxon>
        <taxon>Streptomyces</taxon>
    </lineage>
</organism>
<protein>
    <submittedName>
        <fullName evidence="3">DUF3618 domain-containing protein</fullName>
    </submittedName>
</protein>